<keyword evidence="2" id="KW-0238">DNA-binding</keyword>
<dbReference type="Gene3D" id="1.10.10.60">
    <property type="entry name" value="Homeodomain-like"/>
    <property type="match status" value="2"/>
</dbReference>
<keyword evidence="1" id="KW-0805">Transcription regulation</keyword>
<evidence type="ECO:0000313" key="7">
    <source>
        <dbReference type="Proteomes" id="UP000032232"/>
    </source>
</evidence>
<dbReference type="SUPFAM" id="SSF46689">
    <property type="entry name" value="Homeodomain-like"/>
    <property type="match status" value="2"/>
</dbReference>
<dbReference type="AlphaFoldDB" id="A0A0D1ERG2"/>
<feature type="domain" description="HTH araC/xylS-type" evidence="5">
    <location>
        <begin position="189"/>
        <end position="279"/>
    </location>
</feature>
<dbReference type="PANTHER" id="PTHR46796">
    <property type="entry name" value="HTH-TYPE TRANSCRIPTIONAL ACTIVATOR RHAS-RELATED"/>
    <property type="match status" value="1"/>
</dbReference>
<dbReference type="EMBL" id="JYFE01000001">
    <property type="protein sequence ID" value="KIT18205.1"/>
    <property type="molecule type" value="Genomic_DNA"/>
</dbReference>
<evidence type="ECO:0000259" key="5">
    <source>
        <dbReference type="PROSITE" id="PS01124"/>
    </source>
</evidence>
<name>A0A0D1ERG2_9RHOB</name>
<dbReference type="Proteomes" id="UP000032232">
    <property type="component" value="Unassembled WGS sequence"/>
</dbReference>
<dbReference type="InterPro" id="IPR018060">
    <property type="entry name" value="HTH_AraC"/>
</dbReference>
<dbReference type="GO" id="GO:0043565">
    <property type="term" value="F:sequence-specific DNA binding"/>
    <property type="evidence" value="ECO:0007669"/>
    <property type="project" value="InterPro"/>
</dbReference>
<protein>
    <submittedName>
        <fullName evidence="6">Btr_1 protein</fullName>
    </submittedName>
</protein>
<keyword evidence="7" id="KW-1185">Reference proteome</keyword>
<dbReference type="InterPro" id="IPR009057">
    <property type="entry name" value="Homeodomain-like_sf"/>
</dbReference>
<proteinExistence type="predicted"/>
<evidence type="ECO:0000256" key="2">
    <source>
        <dbReference type="ARBA" id="ARBA00023125"/>
    </source>
</evidence>
<accession>A0A0D1ERG2</accession>
<dbReference type="RefSeq" id="WP_161793802.1">
    <property type="nucleotide sequence ID" value="NZ_FZPF01000002.1"/>
</dbReference>
<organism evidence="6 7">
    <name type="scientific">Jannaschia aquimarina</name>
    <dbReference type="NCBI Taxonomy" id="935700"/>
    <lineage>
        <taxon>Bacteria</taxon>
        <taxon>Pseudomonadati</taxon>
        <taxon>Pseudomonadota</taxon>
        <taxon>Alphaproteobacteria</taxon>
        <taxon>Rhodobacterales</taxon>
        <taxon>Roseobacteraceae</taxon>
        <taxon>Jannaschia</taxon>
    </lineage>
</organism>
<dbReference type="STRING" id="935700.jaqu_00050"/>
<dbReference type="InterPro" id="IPR050204">
    <property type="entry name" value="AraC_XylS_family_regulators"/>
</dbReference>
<dbReference type="GO" id="GO:0003700">
    <property type="term" value="F:DNA-binding transcription factor activity"/>
    <property type="evidence" value="ECO:0007669"/>
    <property type="project" value="InterPro"/>
</dbReference>
<evidence type="ECO:0000256" key="4">
    <source>
        <dbReference type="SAM" id="MobiDB-lite"/>
    </source>
</evidence>
<keyword evidence="3" id="KW-0804">Transcription</keyword>
<gene>
    <name evidence="6" type="primary">btr_1</name>
    <name evidence="6" type="ORF">jaqu_00050</name>
</gene>
<dbReference type="SMART" id="SM00342">
    <property type="entry name" value="HTH_ARAC"/>
    <property type="match status" value="1"/>
</dbReference>
<evidence type="ECO:0000256" key="3">
    <source>
        <dbReference type="ARBA" id="ARBA00023163"/>
    </source>
</evidence>
<comment type="caution">
    <text evidence="6">The sequence shown here is derived from an EMBL/GenBank/DDBJ whole genome shotgun (WGS) entry which is preliminary data.</text>
</comment>
<dbReference type="PATRIC" id="fig|935700.4.peg.5"/>
<sequence>MMQKREDYSLDVPLDGPPAPSVPTLEHECTLSGVRLMALPPGQVEIGYVAKAHMLDVNLNALIHEQAVGSNRLRPQCCPADSVSWAPVGVDFRLRANNHLWGLLLEFDAERAHELVVERLDGRSLPRDFLNYRPRPRAALFARMAIDDLRRGGEDRLFLEGLALAILGDTLSSMDAPPSLGPAAPRGIARALDLIEARLGADLSLAEIAAAAGMSPSWFAESFRAAVGEPVFAYVRRRRLDRARAMIADRRLALGAIAHACGFADQSHMTRAFRRRWGG</sequence>
<evidence type="ECO:0000256" key="1">
    <source>
        <dbReference type="ARBA" id="ARBA00023015"/>
    </source>
</evidence>
<reference evidence="6 7" key="1">
    <citation type="submission" date="2015-02" db="EMBL/GenBank/DDBJ databases">
        <title>Genome Sequence of Jannaschia aquimarina DSM28248, a member of the Roseobacter clade.</title>
        <authorList>
            <person name="Voget S."/>
            <person name="Daniel R."/>
        </authorList>
    </citation>
    <scope>NUCLEOTIDE SEQUENCE [LARGE SCALE GENOMIC DNA]</scope>
    <source>
        <strain evidence="6 7">GSW-M26</strain>
    </source>
</reference>
<dbReference type="PROSITE" id="PS01124">
    <property type="entry name" value="HTH_ARAC_FAMILY_2"/>
    <property type="match status" value="1"/>
</dbReference>
<feature type="region of interest" description="Disordered" evidence="4">
    <location>
        <begin position="1"/>
        <end position="21"/>
    </location>
</feature>
<evidence type="ECO:0000313" key="6">
    <source>
        <dbReference type="EMBL" id="KIT18205.1"/>
    </source>
</evidence>
<dbReference type="Pfam" id="PF12833">
    <property type="entry name" value="HTH_18"/>
    <property type="match status" value="1"/>
</dbReference>